<dbReference type="InterPro" id="IPR050638">
    <property type="entry name" value="AA-Vitamin_Transporters"/>
</dbReference>
<comment type="subcellular location">
    <subcellularLocation>
        <location evidence="1">Membrane</location>
        <topology evidence="1">Multi-pass membrane protein</topology>
    </subcellularLocation>
</comment>
<gene>
    <name evidence="7" type="ORF">E6K72_09995</name>
</gene>
<dbReference type="AlphaFoldDB" id="A0A538SK56"/>
<dbReference type="GO" id="GO:0016020">
    <property type="term" value="C:membrane"/>
    <property type="evidence" value="ECO:0007669"/>
    <property type="project" value="UniProtKB-SubCell"/>
</dbReference>
<evidence type="ECO:0000256" key="2">
    <source>
        <dbReference type="ARBA" id="ARBA00022692"/>
    </source>
</evidence>
<dbReference type="InterPro" id="IPR037185">
    <property type="entry name" value="EmrE-like"/>
</dbReference>
<accession>A0A538SK56</accession>
<evidence type="ECO:0000256" key="4">
    <source>
        <dbReference type="ARBA" id="ARBA00023136"/>
    </source>
</evidence>
<feature type="transmembrane region" description="Helical" evidence="5">
    <location>
        <begin position="66"/>
        <end position="89"/>
    </location>
</feature>
<dbReference type="EMBL" id="VBOS01000355">
    <property type="protein sequence ID" value="TMQ51747.1"/>
    <property type="molecule type" value="Genomic_DNA"/>
</dbReference>
<evidence type="ECO:0000256" key="1">
    <source>
        <dbReference type="ARBA" id="ARBA00004141"/>
    </source>
</evidence>
<feature type="transmembrane region" description="Helical" evidence="5">
    <location>
        <begin position="149"/>
        <end position="166"/>
    </location>
</feature>
<feature type="transmembrane region" description="Helical" evidence="5">
    <location>
        <begin position="95"/>
        <end position="114"/>
    </location>
</feature>
<organism evidence="7">
    <name type="scientific">Eiseniibacteriota bacterium</name>
    <dbReference type="NCBI Taxonomy" id="2212470"/>
    <lineage>
        <taxon>Bacteria</taxon>
        <taxon>Candidatus Eiseniibacteriota</taxon>
    </lineage>
</organism>
<feature type="transmembrane region" description="Helical" evidence="5">
    <location>
        <begin position="126"/>
        <end position="143"/>
    </location>
</feature>
<keyword evidence="2 5" id="KW-0812">Transmembrane</keyword>
<dbReference type="PANTHER" id="PTHR32322:SF9">
    <property type="entry name" value="AMINO-ACID METABOLITE EFFLUX PUMP-RELATED"/>
    <property type="match status" value="1"/>
</dbReference>
<protein>
    <submittedName>
        <fullName evidence="7">DMT family transporter</fullName>
    </submittedName>
</protein>
<name>A0A538SK56_UNCEI</name>
<reference evidence="7" key="1">
    <citation type="journal article" date="2019" name="Nat. Microbiol.">
        <title>Mediterranean grassland soil C-N compound turnover is dependent on rainfall and depth, and is mediated by genomically divergent microorganisms.</title>
        <authorList>
            <person name="Diamond S."/>
            <person name="Andeer P.F."/>
            <person name="Li Z."/>
            <person name="Crits-Christoph A."/>
            <person name="Burstein D."/>
            <person name="Anantharaman K."/>
            <person name="Lane K.R."/>
            <person name="Thomas B.C."/>
            <person name="Pan C."/>
            <person name="Northen T.R."/>
            <person name="Banfield J.F."/>
        </authorList>
    </citation>
    <scope>NUCLEOTIDE SEQUENCE [LARGE SCALE GENOMIC DNA]</scope>
    <source>
        <strain evidence="7">WS_2</strain>
    </source>
</reference>
<dbReference type="Pfam" id="PF00892">
    <property type="entry name" value="EamA"/>
    <property type="match status" value="1"/>
</dbReference>
<feature type="transmembrane region" description="Helical" evidence="5">
    <location>
        <begin position="35"/>
        <end position="54"/>
    </location>
</feature>
<evidence type="ECO:0000259" key="6">
    <source>
        <dbReference type="Pfam" id="PF00892"/>
    </source>
</evidence>
<keyword evidence="4 5" id="KW-0472">Membrane</keyword>
<evidence type="ECO:0000313" key="7">
    <source>
        <dbReference type="EMBL" id="TMQ51747.1"/>
    </source>
</evidence>
<dbReference type="InterPro" id="IPR000620">
    <property type="entry name" value="EamA_dom"/>
</dbReference>
<dbReference type="PANTHER" id="PTHR32322">
    <property type="entry name" value="INNER MEMBRANE TRANSPORTER"/>
    <property type="match status" value="1"/>
</dbReference>
<comment type="caution">
    <text evidence="7">The sequence shown here is derived from an EMBL/GenBank/DDBJ whole genome shotgun (WGS) entry which is preliminary data.</text>
</comment>
<dbReference type="SUPFAM" id="SSF103481">
    <property type="entry name" value="Multidrug resistance efflux transporter EmrE"/>
    <property type="match status" value="1"/>
</dbReference>
<keyword evidence="3 5" id="KW-1133">Transmembrane helix</keyword>
<proteinExistence type="predicted"/>
<evidence type="ECO:0000256" key="5">
    <source>
        <dbReference type="SAM" id="Phobius"/>
    </source>
</evidence>
<feature type="transmembrane region" description="Helical" evidence="5">
    <location>
        <begin position="5"/>
        <end position="23"/>
    </location>
</feature>
<feature type="domain" description="EamA" evidence="6">
    <location>
        <begin position="8"/>
        <end position="140"/>
    </location>
</feature>
<sequence>MSRTYAPYIAALALLWGASYMFIKVADRGYEPAAMIMFRLIVASVLLSTAFVAQRGFRRAVADLRGLGWQGFAVGVVNGAIPFTLIAWGEKHIDSGVAAIANATVPILVVLLALRWQPSEAVRGARLGGILLGLVGVAVLAGLHPSGGWWGVAGTLAVVVASRMGSRWRRRR</sequence>
<dbReference type="Proteomes" id="UP000317716">
    <property type="component" value="Unassembled WGS sequence"/>
</dbReference>
<evidence type="ECO:0000256" key="3">
    <source>
        <dbReference type="ARBA" id="ARBA00022989"/>
    </source>
</evidence>